<reference evidence="6" key="1">
    <citation type="journal article" date="2019" name="Environ. Microbiol.">
        <title>Fungal ecological strategies reflected in gene transcription - a case study of two litter decomposers.</title>
        <authorList>
            <person name="Barbi F."/>
            <person name="Kohler A."/>
            <person name="Barry K."/>
            <person name="Baskaran P."/>
            <person name="Daum C."/>
            <person name="Fauchery L."/>
            <person name="Ihrmark K."/>
            <person name="Kuo A."/>
            <person name="LaButti K."/>
            <person name="Lipzen A."/>
            <person name="Morin E."/>
            <person name="Grigoriev I.V."/>
            <person name="Henrissat B."/>
            <person name="Lindahl B."/>
            <person name="Martin F."/>
        </authorList>
    </citation>
    <scope>NUCLEOTIDE SEQUENCE</scope>
    <source>
        <strain evidence="6">JB14</strain>
    </source>
</reference>
<feature type="domain" description="BEACH" evidence="4">
    <location>
        <begin position="1389"/>
        <end position="1691"/>
    </location>
</feature>
<dbReference type="Pfam" id="PF13385">
    <property type="entry name" value="Laminin_G_3"/>
    <property type="match status" value="1"/>
</dbReference>
<dbReference type="Gene3D" id="2.30.29.30">
    <property type="entry name" value="Pleckstrin-homology domain (PH domain)/Phosphotyrosine-binding domain (PTB)"/>
    <property type="match status" value="1"/>
</dbReference>
<dbReference type="InterPro" id="IPR036322">
    <property type="entry name" value="WD40_repeat_dom_sf"/>
</dbReference>
<feature type="domain" description="BEACH-type PH" evidence="5">
    <location>
        <begin position="1241"/>
        <end position="1363"/>
    </location>
</feature>
<evidence type="ECO:0000256" key="3">
    <source>
        <dbReference type="PROSITE-ProRule" id="PRU00221"/>
    </source>
</evidence>
<sequence length="1961" mass="219522">MKMSWHRRTFARDVLIELMRNSVENLKQADTRKGQMEVLAEIQRILLQESQTKDVFRELDGFLVLISVLSTVYQSNSGPVVEPEDQVLADVIECTRLVFTVTSDAMYDHAENTEYFITCVGYDSLASALHGLFSNPKTLDETLGFLFSFALSEFLHFDGIDATLHEFGPRLAYATVHRPEAIYLLWNSAPKSYAILKLFELLAGLNHRNRAILSVPEVIQPLLEHLPKVQEKKEKTVVLKLARKLLDMGASPSVARGMFQRSIKDDGTLDMDLLELIRAGMKSRWLEHFSFRSSAGLFLTQEGVKSLPVTGFTFMIWLWIDKLPQMGTSQMLFSTRMSGMSEDLLSLRLQHDGKLEFSSASNKQSVEFTQARILRAKWTHITLVHYPGRDRFSNPSIRLFIDGVLTDTLNWFYPKPSTTSAQPAIEYIIGDNSKDVTMSWCFASCYMIALPLGDDIPRFIHHLGPRYFGSFQDPALAKFLTYEASTSLNMFLSNIQLAASQRPPPATPLSPNANGASVIMMSQVSSSIVKAVKDGIGLPESAIIFALSPLNCVASGFSRSIPALGGSGLGNGSGGKTDQASSRREFVVKGDVFVMKAKCLDNTLWRVGGAAVALRLVQVAQTQHELSRALGVLTDGMKNSWQNSEDIERLRGYDILADILRLKAEMINMTSFETLFEFLGLNFRSPEHSTIVNIVAYRAIALDFELWAHARKDIQRVYFEHFITLLDGSRYHRFNIKQRFAKIGLVRRLLFVIQTDLYPQDCLPFLMDALRSSAHALWTKDDAIKPLVSYLAANLQEDATAGSPRSIISRFDYKDGREKAEQVLLILTSILCIPACYTKFVRRSTHHTYMSPFARRQTHASSCDSNPSPIIGISVSVSISFLRKFELITGWNVLKTVLPSCWGPTVNEVAFDVLLGRLLANGERNPDLGEYAVVCPQMVPVILAALKAGLSAVARNCEVIEESDAHYSWTTESTMEELTENLMSLHSSSGTFRHVFQSQQTTQLFIAAYKSFVQKVSNALQVNLRTIRILDKLSHFGLALALDNAVAGGQKREISDILQLAEAVLNPSAEKTNIDPSLVQDTRTVGQRIASARFSIQVGERTVIKTVTRMTEWRKTIRVSERKRLRKNILDLRENRRQVSRLYEWTLMLTAERGLWAKVEPRLWRLDETEGPHRIRNKLEPENNKSLNARAEEHHHGSAGTQVEVPPWAESYEISSTDMEDRQLAEDIAEDKHRRVRHELEPGDVIECVGTVSRVAGVDSSPGLLIVGRTHVYMLDGLVESEDGEVIDAHDAPKSLLFVPGSIVELDGPQRAQRWSHGQIATFSNKTFLFRDVALEIYFKDSRSLLVVFMDKQKRTEIDQRLTSITTRSGSESAPMRTPLFGIVSARVLSGLWADELSTAQRKWQAREISNFTYLCVLNQISGRTPSDATQYPVFPWVLQDYTSSTLDLTKPETFRDLTKPMGALTPARREAAETRYSNLESVDEKPFHYGTHFSSSMIVCHFLIRMSPFTHMFKTLQGGDWDLPDRLFSDIARAYESAAHDVRGDVRELIPEFSIAQTNLDFGVQQNTGERIHDVKLPPWAKQDPLLFIIMNRRGSIGMSVSVDRISLFNVVGYLFTTAHPLRYHNGLPTLPIGTLHGVEEDAHLLVQGSRCFRDLGSNVPVRNLVIDMIGEKILPCSAGVLLVPSHPHEQIEWSASHSGAKELRVVVDHKVVQVIEGSFCTCVAFADSNNMVTGSSDYTVRLWTLTRGAQVGGKNLPLSVSPTHIMRVHTDEVISVAACRAWSLIVSGSKDGSAALWDLNRAVYVQSIWHGEGGEMSAVSLIDINESTGYIATCSRLKLCLHTINARPIVTLDLTTLPSYTALQPTITALAFHEREYSHLGILATGGSDGTIALRTWDADRTPEGEKARWEFVTLRSIKVRSPGMYQSCRCLPRLTKFGRESLCHGEDTGKSFLWSLPD</sequence>
<evidence type="ECO:0000256" key="2">
    <source>
        <dbReference type="ARBA" id="ARBA00022737"/>
    </source>
</evidence>
<dbReference type="Pfam" id="PF23295">
    <property type="entry name" value="Arm_4"/>
    <property type="match status" value="1"/>
</dbReference>
<dbReference type="InterPro" id="IPR000409">
    <property type="entry name" value="BEACH_dom"/>
</dbReference>
<dbReference type="PROSITE" id="PS50197">
    <property type="entry name" value="BEACH"/>
    <property type="match status" value="1"/>
</dbReference>
<dbReference type="Gene3D" id="2.130.10.10">
    <property type="entry name" value="YVTN repeat-like/Quinoprotein amine dehydrogenase"/>
    <property type="match status" value="1"/>
</dbReference>
<dbReference type="InterPro" id="IPR001680">
    <property type="entry name" value="WD40_rpt"/>
</dbReference>
<dbReference type="Pfam" id="PF00400">
    <property type="entry name" value="WD40"/>
    <property type="match status" value="2"/>
</dbReference>
<dbReference type="InterPro" id="IPR019775">
    <property type="entry name" value="WD40_repeat_CS"/>
</dbReference>
<feature type="repeat" description="WD" evidence="3">
    <location>
        <begin position="1729"/>
        <end position="1755"/>
    </location>
</feature>
<dbReference type="SUPFAM" id="SSF49899">
    <property type="entry name" value="Concanavalin A-like lectins/glucanases"/>
    <property type="match status" value="1"/>
</dbReference>
<dbReference type="SMART" id="SM01026">
    <property type="entry name" value="Beach"/>
    <property type="match status" value="1"/>
</dbReference>
<evidence type="ECO:0000256" key="1">
    <source>
        <dbReference type="ARBA" id="ARBA00022574"/>
    </source>
</evidence>
<evidence type="ECO:0000313" key="7">
    <source>
        <dbReference type="Proteomes" id="UP000799118"/>
    </source>
</evidence>
<dbReference type="EMBL" id="ML769467">
    <property type="protein sequence ID" value="KAE9399652.1"/>
    <property type="molecule type" value="Genomic_DNA"/>
</dbReference>
<dbReference type="PROSITE" id="PS00678">
    <property type="entry name" value="WD_REPEATS_1"/>
    <property type="match status" value="1"/>
</dbReference>
<dbReference type="InterPro" id="IPR015943">
    <property type="entry name" value="WD40/YVTN_repeat-like_dom_sf"/>
</dbReference>
<keyword evidence="1 3" id="KW-0853">WD repeat</keyword>
<dbReference type="PROSITE" id="PS50294">
    <property type="entry name" value="WD_REPEATS_REGION"/>
    <property type="match status" value="1"/>
</dbReference>
<evidence type="ECO:0000259" key="4">
    <source>
        <dbReference type="PROSITE" id="PS50197"/>
    </source>
</evidence>
<dbReference type="Pfam" id="PF02138">
    <property type="entry name" value="Beach"/>
    <property type="match status" value="1"/>
</dbReference>
<accession>A0A6A4HL63</accession>
<dbReference type="Gene3D" id="2.60.120.200">
    <property type="match status" value="1"/>
</dbReference>
<dbReference type="InterPro" id="IPR011993">
    <property type="entry name" value="PH-like_dom_sf"/>
</dbReference>
<dbReference type="SUPFAM" id="SSF50978">
    <property type="entry name" value="WD40 repeat-like"/>
    <property type="match status" value="1"/>
</dbReference>
<dbReference type="InterPro" id="IPR056252">
    <property type="entry name" value="Alfy-like_Arm-like"/>
</dbReference>
<dbReference type="PROSITE" id="PS50082">
    <property type="entry name" value="WD_REPEATS_2"/>
    <property type="match status" value="2"/>
</dbReference>
<dbReference type="PANTHER" id="PTHR46108:SF4">
    <property type="entry name" value="BLUE CHEESE"/>
    <property type="match status" value="1"/>
</dbReference>
<feature type="repeat" description="WD" evidence="3">
    <location>
        <begin position="1768"/>
        <end position="1809"/>
    </location>
</feature>
<organism evidence="6 7">
    <name type="scientific">Gymnopus androsaceus JB14</name>
    <dbReference type="NCBI Taxonomy" id="1447944"/>
    <lineage>
        <taxon>Eukaryota</taxon>
        <taxon>Fungi</taxon>
        <taxon>Dikarya</taxon>
        <taxon>Basidiomycota</taxon>
        <taxon>Agaricomycotina</taxon>
        <taxon>Agaricomycetes</taxon>
        <taxon>Agaricomycetidae</taxon>
        <taxon>Agaricales</taxon>
        <taxon>Marasmiineae</taxon>
        <taxon>Omphalotaceae</taxon>
        <taxon>Gymnopus</taxon>
    </lineage>
</organism>
<evidence type="ECO:0000313" key="6">
    <source>
        <dbReference type="EMBL" id="KAE9399652.1"/>
    </source>
</evidence>
<dbReference type="SUPFAM" id="SSF81837">
    <property type="entry name" value="BEACH domain"/>
    <property type="match status" value="1"/>
</dbReference>
<dbReference type="InterPro" id="IPR036372">
    <property type="entry name" value="BEACH_dom_sf"/>
</dbReference>
<dbReference type="SMART" id="SM00320">
    <property type="entry name" value="WD40"/>
    <property type="match status" value="3"/>
</dbReference>
<dbReference type="CDD" id="cd06071">
    <property type="entry name" value="Beach"/>
    <property type="match status" value="1"/>
</dbReference>
<protein>
    <submittedName>
        <fullName evidence="6">Beach-domain-containing protein</fullName>
    </submittedName>
</protein>
<dbReference type="InterPro" id="IPR051944">
    <property type="entry name" value="BEACH_domain_protein"/>
</dbReference>
<dbReference type="OrthoDB" id="26681at2759"/>
<dbReference type="Proteomes" id="UP000799118">
    <property type="component" value="Unassembled WGS sequence"/>
</dbReference>
<dbReference type="SUPFAM" id="SSF50729">
    <property type="entry name" value="PH domain-like"/>
    <property type="match status" value="1"/>
</dbReference>
<dbReference type="InterPro" id="IPR013320">
    <property type="entry name" value="ConA-like_dom_sf"/>
</dbReference>
<proteinExistence type="predicted"/>
<dbReference type="PROSITE" id="PS51783">
    <property type="entry name" value="PH_BEACH"/>
    <property type="match status" value="1"/>
</dbReference>
<keyword evidence="2" id="KW-0677">Repeat</keyword>
<keyword evidence="7" id="KW-1185">Reference proteome</keyword>
<dbReference type="PANTHER" id="PTHR46108">
    <property type="entry name" value="BLUE CHEESE"/>
    <property type="match status" value="1"/>
</dbReference>
<dbReference type="Gene3D" id="1.10.1540.10">
    <property type="entry name" value="BEACH domain"/>
    <property type="match status" value="1"/>
</dbReference>
<dbReference type="InterPro" id="IPR023362">
    <property type="entry name" value="PH-BEACH_dom"/>
</dbReference>
<evidence type="ECO:0000259" key="5">
    <source>
        <dbReference type="PROSITE" id="PS51783"/>
    </source>
</evidence>
<name>A0A6A4HL63_9AGAR</name>
<gene>
    <name evidence="6" type="ORF">BT96DRAFT_957201</name>
</gene>